<dbReference type="PANTHER" id="PTHR47966">
    <property type="entry name" value="BETA-SITE APP-CLEAVING ENZYME, ISOFORM A-RELATED"/>
    <property type="match status" value="1"/>
</dbReference>
<evidence type="ECO:0000256" key="5">
    <source>
        <dbReference type="RuleBase" id="RU000454"/>
    </source>
</evidence>
<dbReference type="Proteomes" id="UP001197093">
    <property type="component" value="Unassembled WGS sequence"/>
</dbReference>
<evidence type="ECO:0000259" key="7">
    <source>
        <dbReference type="PROSITE" id="PS51767"/>
    </source>
</evidence>
<comment type="caution">
    <text evidence="8">The sequence shown here is derived from an EMBL/GenBank/DDBJ whole genome shotgun (WGS) entry which is preliminary data.</text>
</comment>
<keyword evidence="9" id="KW-1185">Reference proteome</keyword>
<dbReference type="InterPro" id="IPR033121">
    <property type="entry name" value="PEPTIDASE_A1"/>
</dbReference>
<evidence type="ECO:0000313" key="9">
    <source>
        <dbReference type="Proteomes" id="UP001197093"/>
    </source>
</evidence>
<evidence type="ECO:0000256" key="6">
    <source>
        <dbReference type="SAM" id="SignalP"/>
    </source>
</evidence>
<evidence type="ECO:0000256" key="2">
    <source>
        <dbReference type="ARBA" id="ARBA00022670"/>
    </source>
</evidence>
<keyword evidence="3 5" id="KW-0064">Aspartyl protease</keyword>
<feature type="chain" id="PRO_5041908445" description="Peptidase A1 domain-containing protein" evidence="6">
    <location>
        <begin position="23"/>
        <end position="425"/>
    </location>
</feature>
<evidence type="ECO:0000256" key="4">
    <source>
        <dbReference type="ARBA" id="ARBA00022801"/>
    </source>
</evidence>
<dbReference type="SUPFAM" id="SSF50630">
    <property type="entry name" value="Acid proteases"/>
    <property type="match status" value="1"/>
</dbReference>
<evidence type="ECO:0000313" key="8">
    <source>
        <dbReference type="EMBL" id="KAG7294535.1"/>
    </source>
</evidence>
<comment type="similarity">
    <text evidence="1 5">Belongs to the peptidase A1 family.</text>
</comment>
<keyword evidence="4 5" id="KW-0378">Hydrolase</keyword>
<dbReference type="EMBL" id="JAHCVI010000001">
    <property type="protein sequence ID" value="KAG7294535.1"/>
    <property type="molecule type" value="Genomic_DNA"/>
</dbReference>
<dbReference type="AlphaFoldDB" id="A0AAD4F7Z4"/>
<evidence type="ECO:0000256" key="1">
    <source>
        <dbReference type="ARBA" id="ARBA00007447"/>
    </source>
</evidence>
<feature type="signal peptide" evidence="6">
    <location>
        <begin position="1"/>
        <end position="22"/>
    </location>
</feature>
<protein>
    <recommendedName>
        <fullName evidence="7">Peptidase A1 domain-containing protein</fullName>
    </recommendedName>
</protein>
<evidence type="ECO:0000256" key="3">
    <source>
        <dbReference type="ARBA" id="ARBA00022750"/>
    </source>
</evidence>
<gene>
    <name evidence="8" type="ORF">NEMBOFW57_004610</name>
</gene>
<dbReference type="PROSITE" id="PS00141">
    <property type="entry name" value="ASP_PROTEASE"/>
    <property type="match status" value="1"/>
</dbReference>
<dbReference type="GO" id="GO:0006508">
    <property type="term" value="P:proteolysis"/>
    <property type="evidence" value="ECO:0007669"/>
    <property type="project" value="UniProtKB-KW"/>
</dbReference>
<dbReference type="Gene3D" id="2.40.70.10">
    <property type="entry name" value="Acid Proteases"/>
    <property type="match status" value="2"/>
</dbReference>
<dbReference type="PROSITE" id="PS51767">
    <property type="entry name" value="PEPTIDASE_A1"/>
    <property type="match status" value="1"/>
</dbReference>
<dbReference type="PRINTS" id="PR00792">
    <property type="entry name" value="PEPSIN"/>
</dbReference>
<dbReference type="InterPro" id="IPR021109">
    <property type="entry name" value="Peptidase_aspartic_dom_sf"/>
</dbReference>
<reference evidence="8" key="1">
    <citation type="submission" date="2023-02" db="EMBL/GenBank/DDBJ databases">
        <authorList>
            <person name="Palmer J.M."/>
        </authorList>
    </citation>
    <scope>NUCLEOTIDE SEQUENCE</scope>
    <source>
        <strain evidence="8">FW57</strain>
    </source>
</reference>
<organism evidence="8 9">
    <name type="scientific">Staphylotrichum longicolle</name>
    <dbReference type="NCBI Taxonomy" id="669026"/>
    <lineage>
        <taxon>Eukaryota</taxon>
        <taxon>Fungi</taxon>
        <taxon>Dikarya</taxon>
        <taxon>Ascomycota</taxon>
        <taxon>Pezizomycotina</taxon>
        <taxon>Sordariomycetes</taxon>
        <taxon>Sordariomycetidae</taxon>
        <taxon>Sordariales</taxon>
        <taxon>Chaetomiaceae</taxon>
        <taxon>Staphylotrichum</taxon>
    </lineage>
</organism>
<name>A0AAD4F7Z4_9PEZI</name>
<dbReference type="CDD" id="cd06097">
    <property type="entry name" value="Aspergillopepsin_like"/>
    <property type="match status" value="1"/>
</dbReference>
<dbReference type="Pfam" id="PF00026">
    <property type="entry name" value="Asp"/>
    <property type="match status" value="1"/>
</dbReference>
<keyword evidence="6" id="KW-0732">Signal</keyword>
<accession>A0AAD4F7Z4</accession>
<keyword evidence="2 5" id="KW-0645">Protease</keyword>
<dbReference type="GO" id="GO:0004190">
    <property type="term" value="F:aspartic-type endopeptidase activity"/>
    <property type="evidence" value="ECO:0007669"/>
    <property type="project" value="UniProtKB-KW"/>
</dbReference>
<feature type="domain" description="Peptidase A1" evidence="7">
    <location>
        <begin position="82"/>
        <end position="417"/>
    </location>
</feature>
<dbReference type="InterPro" id="IPR001969">
    <property type="entry name" value="Aspartic_peptidase_AS"/>
</dbReference>
<sequence>MSGPLFNLLVSYLLLCSSFATAIRIPHTITNKHGIHSHQNIVKRSVTLDLPRNPDYAPNGPVAYALGKGDVNADTVTNDREYLSRVGFGTPLQWLNVDLDTGSSDVWVYSNDTLPEVAGNRTVFRIQDSSTAQKVANTTWIITYGNRAWGNVYNDTLSLATIPFSAPLESCISASPSLTADPFIDGIFGLAYGLPSQTTPLQPTVLSLLLPHLAAPLFTTDLRHHSSAGAYTFGYIDPARCKADSQIHYTPLVQGAQFWEFAYTGIHVEGQADWYLANFTAIADTGTTLLLLNRDMTELYYSSVPGAKQNWTVGGIWTFPCQLEEDHHPEESGSQEGWGGGEGRGGGELPDFEVGFENGFVARVPGRFMNYTVMPDDAGRCMGGLQEWDYEFGIFGDVFLKAVYAVFDVGGGRIGFAEKDLGDGE</sequence>
<dbReference type="PANTHER" id="PTHR47966:SF2">
    <property type="entry name" value="ASPERGILLOPEPSIN-1-RELATED"/>
    <property type="match status" value="1"/>
</dbReference>
<dbReference type="InterPro" id="IPR034163">
    <property type="entry name" value="Aspergillopepsin-like_cat_dom"/>
</dbReference>
<dbReference type="InterPro" id="IPR001461">
    <property type="entry name" value="Aspartic_peptidase_A1"/>
</dbReference>
<proteinExistence type="inferred from homology"/>